<dbReference type="NCBIfam" id="TIGR03061">
    <property type="entry name" value="pip_yhgE_Nterm"/>
    <property type="match status" value="1"/>
</dbReference>
<evidence type="ECO:0000256" key="2">
    <source>
        <dbReference type="ARBA" id="ARBA00022692"/>
    </source>
</evidence>
<evidence type="ECO:0000256" key="4">
    <source>
        <dbReference type="ARBA" id="ARBA00023136"/>
    </source>
</evidence>
<gene>
    <name evidence="7" type="ORF">L0M99_00065</name>
</gene>
<protein>
    <submittedName>
        <fullName evidence="7">YhgE/Pip domain-containing protein</fullName>
    </submittedName>
</protein>
<feature type="transmembrane region" description="Helical" evidence="6">
    <location>
        <begin position="693"/>
        <end position="713"/>
    </location>
</feature>
<dbReference type="PANTHER" id="PTHR43077">
    <property type="entry name" value="TRANSPORT PERMEASE YVFS-RELATED"/>
    <property type="match status" value="1"/>
</dbReference>
<dbReference type="InterPro" id="IPR017501">
    <property type="entry name" value="Phage_infect_YhgE_C"/>
</dbReference>
<organism evidence="7 8">
    <name type="scientific">Varibaculum cambriense</name>
    <dbReference type="NCBI Taxonomy" id="184870"/>
    <lineage>
        <taxon>Bacteria</taxon>
        <taxon>Bacillati</taxon>
        <taxon>Actinomycetota</taxon>
        <taxon>Actinomycetes</taxon>
        <taxon>Actinomycetales</taxon>
        <taxon>Actinomycetaceae</taxon>
        <taxon>Varibaculum</taxon>
    </lineage>
</organism>
<comment type="subcellular location">
    <subcellularLocation>
        <location evidence="1">Membrane</location>
        <topology evidence="1">Multi-pass membrane protein</topology>
    </subcellularLocation>
</comment>
<feature type="transmembrane region" description="Helical" evidence="6">
    <location>
        <begin position="605"/>
        <end position="623"/>
    </location>
</feature>
<keyword evidence="3 6" id="KW-1133">Transmembrane helix</keyword>
<evidence type="ECO:0000256" key="6">
    <source>
        <dbReference type="SAM" id="Phobius"/>
    </source>
</evidence>
<accession>A0AAJ1BA61</accession>
<dbReference type="InterPro" id="IPR017500">
    <property type="entry name" value="Phage_infect_YhgE_N"/>
</dbReference>
<dbReference type="Gene3D" id="1.10.287.950">
    <property type="entry name" value="Methyl-accepting chemotaxis protein"/>
    <property type="match status" value="1"/>
</dbReference>
<feature type="transmembrane region" description="Helical" evidence="6">
    <location>
        <begin position="536"/>
        <end position="559"/>
    </location>
</feature>
<dbReference type="NCBIfam" id="TIGR03062">
    <property type="entry name" value="pip_yhgE_Cterm"/>
    <property type="match status" value="1"/>
</dbReference>
<evidence type="ECO:0000313" key="8">
    <source>
        <dbReference type="Proteomes" id="UP001200537"/>
    </source>
</evidence>
<dbReference type="Proteomes" id="UP001200537">
    <property type="component" value="Unassembled WGS sequence"/>
</dbReference>
<dbReference type="EMBL" id="JAKNHJ010000001">
    <property type="protein sequence ID" value="MCG4616891.1"/>
    <property type="molecule type" value="Genomic_DNA"/>
</dbReference>
<dbReference type="InterPro" id="IPR051328">
    <property type="entry name" value="T7SS_ABC-Transporter"/>
</dbReference>
<proteinExistence type="predicted"/>
<comment type="caution">
    <text evidence="7">The sequence shown here is derived from an EMBL/GenBank/DDBJ whole genome shotgun (WGS) entry which is preliminary data.</text>
</comment>
<evidence type="ECO:0000256" key="1">
    <source>
        <dbReference type="ARBA" id="ARBA00004141"/>
    </source>
</evidence>
<feature type="transmembrane region" description="Helical" evidence="6">
    <location>
        <begin position="12"/>
        <end position="34"/>
    </location>
</feature>
<dbReference type="RefSeq" id="WP_238127345.1">
    <property type="nucleotide sequence ID" value="NZ_JAGZVZ010000003.1"/>
</dbReference>
<name>A0AAJ1BA61_9ACTO</name>
<reference evidence="7" key="1">
    <citation type="submission" date="2022-01" db="EMBL/GenBank/DDBJ databases">
        <title>Collection of gut derived symbiotic bacterial strains cultured from healthy donors.</title>
        <authorList>
            <person name="Lin H."/>
            <person name="Kohout C."/>
            <person name="Waligurski E."/>
            <person name="Pamer E.G."/>
        </authorList>
    </citation>
    <scope>NUCLEOTIDE SEQUENCE</scope>
    <source>
        <strain evidence="7">DFI.7.46</strain>
    </source>
</reference>
<dbReference type="PANTHER" id="PTHR43077:SF5">
    <property type="entry name" value="PHAGE INFECTION PROTEIN"/>
    <property type="match status" value="1"/>
</dbReference>
<keyword evidence="2 6" id="KW-0812">Transmembrane</keyword>
<evidence type="ECO:0000256" key="3">
    <source>
        <dbReference type="ARBA" id="ARBA00022989"/>
    </source>
</evidence>
<evidence type="ECO:0000313" key="7">
    <source>
        <dbReference type="EMBL" id="MCG4616891.1"/>
    </source>
</evidence>
<evidence type="ECO:0000256" key="5">
    <source>
        <dbReference type="SAM" id="MobiDB-lite"/>
    </source>
</evidence>
<feature type="compositionally biased region" description="Basic and acidic residues" evidence="5">
    <location>
        <begin position="750"/>
        <end position="763"/>
    </location>
</feature>
<feature type="region of interest" description="Disordered" evidence="5">
    <location>
        <begin position="737"/>
        <end position="763"/>
    </location>
</feature>
<sequence length="763" mass="80536">MGKKYRWNTLSNIVVILGILVIPLMYSGLFTWAYEDPMQRVNLLKAAVVNLDQPADAIGANGDKTLKLGESLEKELYKDDAPGFDWTKASLPQAKSGLKDGTYKALLLIPNNLSSSYSKLADPENKVPAKKAQLELRTDDSVNYLQGTMATSAALALQAALSNEGAAGYIDQLLLSTGSLKEGFLDAASGAGQLSEGGDQLGSGADTLVVGLGELADGSVKIRNGSLKLKDGITAYTGGVSSLNSGLGQLNHNMPKLAAGAKQVDGGVAQIHQQIAAMQPEVSKLAKSGNDLVDLLTPLSQANIDTAKINQLLNEFKQAADKCAQVPPVALPTFPQCQLLSELAKKQGISLKELSENISKGQGLLTMADKLSQVDPQELKHKLNAADQGVKELSRQTALTTKTKSGLQKPTLRDGTFALANGLEQAQQGIQKLSAGAATLDKNSAQLRTGVNALSGGLDSLTAGAEKAADGGKQLAGGIDQLTTGASNLKEGLRDGAEQVPTVDQTQAKKVSEAASGVADVESVRQNPVRHNGAGFAPFFMALCLWIGGIAIFLIFPALDLRRHPEESFWSCGFRSMSIGTLFGTLQAVTVVTGMQLFLKLDAQNFGALLLIAVLASIGFVAINQACVAALGYRGRALSVILLCLQITSTGATFPVETAPKFFQFLSPLLPMTHVARTIRAAIAGGELHFGKALLVLAIWTLLAWVATVISTARRKGQRPMPYDPALTFKKVPLVSSPLGGNSVNSVEDYDQRTRQAKENLPS</sequence>
<dbReference type="AlphaFoldDB" id="A0AAJ1BA61"/>
<feature type="transmembrane region" description="Helical" evidence="6">
    <location>
        <begin position="579"/>
        <end position="599"/>
    </location>
</feature>
<feature type="transmembrane region" description="Helical" evidence="6">
    <location>
        <begin position="635"/>
        <end position="656"/>
    </location>
</feature>
<dbReference type="GO" id="GO:0016020">
    <property type="term" value="C:membrane"/>
    <property type="evidence" value="ECO:0007669"/>
    <property type="project" value="UniProtKB-SubCell"/>
</dbReference>
<keyword evidence="4 6" id="KW-0472">Membrane</keyword>